<dbReference type="Gene3D" id="1.10.10.60">
    <property type="entry name" value="Homeodomain-like"/>
    <property type="match status" value="2"/>
</dbReference>
<dbReference type="EMBL" id="LZEX01000045">
    <property type="protein sequence ID" value="OBU02600.1"/>
    <property type="molecule type" value="Genomic_DNA"/>
</dbReference>
<evidence type="ECO:0000256" key="2">
    <source>
        <dbReference type="ARBA" id="ARBA00023163"/>
    </source>
</evidence>
<name>A0A1B8H0J7_9GAMM</name>
<dbReference type="AlphaFoldDB" id="A0A1B8H0J7"/>
<comment type="caution">
    <text evidence="4">The sequence shown here is derived from an EMBL/GenBank/DDBJ whole genome shotgun (WGS) entry which is preliminary data.</text>
</comment>
<dbReference type="Pfam" id="PF12833">
    <property type="entry name" value="HTH_18"/>
    <property type="match status" value="1"/>
</dbReference>
<organism evidence="4 5">
    <name type="scientific">Morganella psychrotolerans</name>
    <dbReference type="NCBI Taxonomy" id="368603"/>
    <lineage>
        <taxon>Bacteria</taxon>
        <taxon>Pseudomonadati</taxon>
        <taxon>Pseudomonadota</taxon>
        <taxon>Gammaproteobacteria</taxon>
        <taxon>Enterobacterales</taxon>
        <taxon>Morganellaceae</taxon>
        <taxon>Morganella</taxon>
    </lineage>
</organism>
<gene>
    <name evidence="4" type="ORF">AYY17_13065</name>
</gene>
<dbReference type="PANTHER" id="PTHR43436:SF1">
    <property type="entry name" value="TRANSCRIPTIONAL REGULATORY PROTEIN"/>
    <property type="match status" value="1"/>
</dbReference>
<dbReference type="InterPro" id="IPR009594">
    <property type="entry name" value="Tscrpt_reg_HTH_AraC_N"/>
</dbReference>
<evidence type="ECO:0000313" key="4">
    <source>
        <dbReference type="EMBL" id="OBU02600.1"/>
    </source>
</evidence>
<keyword evidence="1" id="KW-0805">Transcription regulation</keyword>
<proteinExistence type="predicted"/>
<protein>
    <submittedName>
        <fullName evidence="4">AraC family transcriptional regulator</fullName>
    </submittedName>
</protein>
<dbReference type="Pfam" id="PF06719">
    <property type="entry name" value="AraC_N"/>
    <property type="match status" value="1"/>
</dbReference>
<keyword evidence="2" id="KW-0804">Transcription</keyword>
<feature type="domain" description="HTH araC/xylS-type" evidence="3">
    <location>
        <begin position="194"/>
        <end position="292"/>
    </location>
</feature>
<dbReference type="GO" id="GO:0043565">
    <property type="term" value="F:sequence-specific DNA binding"/>
    <property type="evidence" value="ECO:0007669"/>
    <property type="project" value="InterPro"/>
</dbReference>
<dbReference type="InterPro" id="IPR009057">
    <property type="entry name" value="Homeodomain-like_sf"/>
</dbReference>
<dbReference type="Proteomes" id="UP000092247">
    <property type="component" value="Unassembled WGS sequence"/>
</dbReference>
<dbReference type="PANTHER" id="PTHR43436">
    <property type="entry name" value="ARAC-FAMILY TRANSCRIPTIONAL REGULATOR"/>
    <property type="match status" value="1"/>
</dbReference>
<dbReference type="SMART" id="SM00342">
    <property type="entry name" value="HTH_ARAC"/>
    <property type="match status" value="1"/>
</dbReference>
<reference evidence="4 5" key="1">
    <citation type="submission" date="2016-06" db="EMBL/GenBank/DDBJ databases">
        <authorList>
            <person name="Kjaerup R.B."/>
            <person name="Dalgaard T.S."/>
            <person name="Juul-Madsen H.R."/>
        </authorList>
    </citation>
    <scope>NUCLEOTIDE SEQUENCE [LARGE SCALE GENOMIC DNA]</scope>
    <source>
        <strain evidence="4 5">GCSL-Mp3</strain>
    </source>
</reference>
<dbReference type="GO" id="GO:0003700">
    <property type="term" value="F:DNA-binding transcription factor activity"/>
    <property type="evidence" value="ECO:0007669"/>
    <property type="project" value="InterPro"/>
</dbReference>
<evidence type="ECO:0000313" key="5">
    <source>
        <dbReference type="Proteomes" id="UP000092247"/>
    </source>
</evidence>
<dbReference type="STRING" id="368603.AYY16_02080"/>
<evidence type="ECO:0000259" key="3">
    <source>
        <dbReference type="PROSITE" id="PS01124"/>
    </source>
</evidence>
<dbReference type="InterPro" id="IPR018060">
    <property type="entry name" value="HTH_AraC"/>
</dbReference>
<dbReference type="PROSITE" id="PS01124">
    <property type="entry name" value="HTH_ARAC_FAMILY_2"/>
    <property type="match status" value="1"/>
</dbReference>
<evidence type="ECO:0000256" key="1">
    <source>
        <dbReference type="ARBA" id="ARBA00023015"/>
    </source>
</evidence>
<accession>A0A1B8H0J7</accession>
<dbReference type="SUPFAM" id="SSF46689">
    <property type="entry name" value="Homeodomain-like"/>
    <property type="match status" value="2"/>
</dbReference>
<sequence>MNTEERLHCLTQLLVRHTAQREDGWDTDVPGLSLCRWTAPAEPEGWLYEPGIALAVQGAKRITIGDNSYCYRAGEVLLTSVDIPTIAQVCEATPDAPFLAVMIRLNLNDIPALIQESGFQLLTQGESAPQAVMPATDALVSSVCRLLALLDTPDDIPVMAPLINKEILYYLLKSDQGAGLQHMASQNSQCKKITGALCYLKEHYHEALSVESLSHRVQMSTSSFHRHFRQITHMSPLQYQKWLRLNEARRLLLVESVDAAEAAFRVGYESASQFSREYSRLFGLPPGRDKKRLQIMPSV</sequence>